<organism evidence="3 4">
    <name type="scientific">Chitinophaga horti</name>
    <dbReference type="NCBI Taxonomy" id="2920382"/>
    <lineage>
        <taxon>Bacteria</taxon>
        <taxon>Pseudomonadati</taxon>
        <taxon>Bacteroidota</taxon>
        <taxon>Chitinophagia</taxon>
        <taxon>Chitinophagales</taxon>
        <taxon>Chitinophagaceae</taxon>
        <taxon>Chitinophaga</taxon>
    </lineage>
</organism>
<dbReference type="InterPro" id="IPR050640">
    <property type="entry name" value="Bact_2-comp_sensor_kinase"/>
</dbReference>
<evidence type="ECO:0000256" key="1">
    <source>
        <dbReference type="SAM" id="Phobius"/>
    </source>
</evidence>
<keyword evidence="1" id="KW-0472">Membrane</keyword>
<feature type="domain" description="Signal transduction histidine kinase internal region" evidence="2">
    <location>
        <begin position="139"/>
        <end position="214"/>
    </location>
</feature>
<evidence type="ECO:0000313" key="3">
    <source>
        <dbReference type="EMBL" id="UYQ91460.1"/>
    </source>
</evidence>
<dbReference type="Proteomes" id="UP001162741">
    <property type="component" value="Chromosome"/>
</dbReference>
<protein>
    <submittedName>
        <fullName evidence="3">Histidine kinase</fullName>
    </submittedName>
</protein>
<feature type="transmembrane region" description="Helical" evidence="1">
    <location>
        <begin position="43"/>
        <end position="61"/>
    </location>
</feature>
<proteinExistence type="predicted"/>
<keyword evidence="4" id="KW-1185">Reference proteome</keyword>
<sequence length="319" mass="37317">MKPRWSYFLLFYTLWYGWTNICWAPPVAWLYRQYSIWFNVREYLLWLGATALPYWLLVRYYRNRPILGTALALTAFAGMQLVRRHLVYGGGFPWEYYYAKGPHVILAMPLFTAVFFFVRYARQQALESRETAAGSMQAERDLLHMQLHPHFLFNSLNNIYALAEDRSAAALPAFKSLHAMLRFLYARRPAFIPLEDELRCIREYLQLQQLRYPQPLQLQTHFAIKDAPIPPLLLLPLVENIFKHGDVTASPVMLQLHADRGLLHFYCRNAVSKSQPVIADGIGLKNIRRRLQLLYPGEHSLHIQPEAGFFTVQLKVRYA</sequence>
<evidence type="ECO:0000313" key="4">
    <source>
        <dbReference type="Proteomes" id="UP001162741"/>
    </source>
</evidence>
<name>A0ABY6IVQ4_9BACT</name>
<accession>A0ABY6IVQ4</accession>
<keyword evidence="3" id="KW-0808">Transferase</keyword>
<dbReference type="PANTHER" id="PTHR34220">
    <property type="entry name" value="SENSOR HISTIDINE KINASE YPDA"/>
    <property type="match status" value="1"/>
</dbReference>
<dbReference type="Pfam" id="PF06580">
    <property type="entry name" value="His_kinase"/>
    <property type="match status" value="1"/>
</dbReference>
<evidence type="ECO:0000259" key="2">
    <source>
        <dbReference type="Pfam" id="PF06580"/>
    </source>
</evidence>
<feature type="transmembrane region" description="Helical" evidence="1">
    <location>
        <begin position="66"/>
        <end position="83"/>
    </location>
</feature>
<gene>
    <name evidence="3" type="ORF">MKQ68_15310</name>
</gene>
<reference evidence="3" key="1">
    <citation type="submission" date="2022-10" db="EMBL/GenBank/DDBJ databases">
        <title>Chitinophaga sp. nov., isolated from soil.</title>
        <authorList>
            <person name="Jeon C.O."/>
        </authorList>
    </citation>
    <scope>NUCLEOTIDE SEQUENCE</scope>
    <source>
        <strain evidence="3">R8</strain>
    </source>
</reference>
<keyword evidence="1" id="KW-1133">Transmembrane helix</keyword>
<dbReference type="RefSeq" id="WP_264279882.1">
    <property type="nucleotide sequence ID" value="NZ_CP107006.1"/>
</dbReference>
<dbReference type="PANTHER" id="PTHR34220:SF7">
    <property type="entry name" value="SENSOR HISTIDINE KINASE YPDA"/>
    <property type="match status" value="1"/>
</dbReference>
<feature type="transmembrane region" description="Helical" evidence="1">
    <location>
        <begin position="103"/>
        <end position="121"/>
    </location>
</feature>
<dbReference type="GO" id="GO:0016301">
    <property type="term" value="F:kinase activity"/>
    <property type="evidence" value="ECO:0007669"/>
    <property type="project" value="UniProtKB-KW"/>
</dbReference>
<feature type="transmembrane region" description="Helical" evidence="1">
    <location>
        <begin position="7"/>
        <end position="31"/>
    </location>
</feature>
<dbReference type="InterPro" id="IPR010559">
    <property type="entry name" value="Sig_transdc_His_kin_internal"/>
</dbReference>
<dbReference type="Gene3D" id="3.30.565.10">
    <property type="entry name" value="Histidine kinase-like ATPase, C-terminal domain"/>
    <property type="match status" value="1"/>
</dbReference>
<dbReference type="EMBL" id="CP107006">
    <property type="protein sequence ID" value="UYQ91460.1"/>
    <property type="molecule type" value="Genomic_DNA"/>
</dbReference>
<keyword evidence="1" id="KW-0812">Transmembrane</keyword>
<dbReference type="InterPro" id="IPR036890">
    <property type="entry name" value="HATPase_C_sf"/>
</dbReference>
<keyword evidence="3" id="KW-0418">Kinase</keyword>